<dbReference type="EMBL" id="RVVJ01000003">
    <property type="protein sequence ID" value="MML52457.1"/>
    <property type="molecule type" value="Genomic_DNA"/>
</dbReference>
<organism evidence="1">
    <name type="scientific">Salmonella enterica I</name>
    <dbReference type="NCBI Taxonomy" id="59201"/>
    <lineage>
        <taxon>Bacteria</taxon>
        <taxon>Pseudomonadati</taxon>
        <taxon>Pseudomonadota</taxon>
        <taxon>Gammaproteobacteria</taxon>
        <taxon>Enterobacterales</taxon>
        <taxon>Enterobacteriaceae</taxon>
        <taxon>Salmonella</taxon>
    </lineage>
</organism>
<sequence>MFKLIITLVNHENGDRRQLVHNGRYRTSDEAFKDARKMAYTHKDIKGNVTHECIVKIAGDDDV</sequence>
<accession>A0A3R1A7I2</accession>
<protein>
    <submittedName>
        <fullName evidence="1">Uncharacterized protein</fullName>
    </submittedName>
</protein>
<evidence type="ECO:0000313" key="1">
    <source>
        <dbReference type="EMBL" id="MML52457.1"/>
    </source>
</evidence>
<reference evidence="1" key="1">
    <citation type="submission" date="2018-09" db="EMBL/GenBank/DDBJ databases">
        <authorList>
            <person name="Ashton P.M."/>
            <person name="Dallman T."/>
            <person name="Nair S."/>
            <person name="De Pinna E."/>
            <person name="Peters T."/>
            <person name="Grant K."/>
        </authorList>
    </citation>
    <scope>NUCLEOTIDE SEQUENCE [LARGE SCALE GENOMIC DNA]</scope>
    <source>
        <strain evidence="1">598938</strain>
    </source>
</reference>
<comment type="caution">
    <text evidence="1">The sequence shown here is derived from an EMBL/GenBank/DDBJ whole genome shotgun (WGS) entry which is preliminary data.</text>
</comment>
<proteinExistence type="predicted"/>
<dbReference type="AlphaFoldDB" id="A0A3R1A7I2"/>
<name>A0A3R1A7I2_SALET</name>
<dbReference type="Proteomes" id="UP000885348">
    <property type="component" value="Unassembled WGS sequence"/>
</dbReference>
<gene>
    <name evidence="1" type="ORF">D7N80_03925</name>
</gene>